<feature type="compositionally biased region" description="Polar residues" evidence="5">
    <location>
        <begin position="1009"/>
        <end position="1018"/>
    </location>
</feature>
<dbReference type="STRING" id="139825.A0A401H1V6"/>
<organism evidence="7 8">
    <name type="scientific">Sparassis crispa</name>
    <dbReference type="NCBI Taxonomy" id="139825"/>
    <lineage>
        <taxon>Eukaryota</taxon>
        <taxon>Fungi</taxon>
        <taxon>Dikarya</taxon>
        <taxon>Basidiomycota</taxon>
        <taxon>Agaricomycotina</taxon>
        <taxon>Agaricomycetes</taxon>
        <taxon>Polyporales</taxon>
        <taxon>Sparassidaceae</taxon>
        <taxon>Sparassis</taxon>
    </lineage>
</organism>
<dbReference type="PANTHER" id="PTHR23077">
    <property type="entry name" value="AAA-FAMILY ATPASE"/>
    <property type="match status" value="1"/>
</dbReference>
<dbReference type="InterPro" id="IPR027796">
    <property type="entry name" value="OTT_1508_deam-like"/>
</dbReference>
<comment type="similarity">
    <text evidence="1">Belongs to the AAA ATPase family.</text>
</comment>
<dbReference type="InParanoid" id="A0A401H1V6"/>
<evidence type="ECO:0000256" key="4">
    <source>
        <dbReference type="ARBA" id="ARBA00022840"/>
    </source>
</evidence>
<evidence type="ECO:0000256" key="2">
    <source>
        <dbReference type="ARBA" id="ARBA00022737"/>
    </source>
</evidence>
<dbReference type="CDD" id="cd19530">
    <property type="entry name" value="RecA-like_NVL_r2-like"/>
    <property type="match status" value="1"/>
</dbReference>
<dbReference type="CDD" id="cd19518">
    <property type="entry name" value="RecA-like_NVL_r1-like"/>
    <property type="match status" value="1"/>
</dbReference>
<dbReference type="InterPro" id="IPR041569">
    <property type="entry name" value="AAA_lid_3"/>
</dbReference>
<evidence type="ECO:0000313" key="8">
    <source>
        <dbReference type="Proteomes" id="UP000287166"/>
    </source>
</evidence>
<proteinExistence type="inferred from homology"/>
<dbReference type="InterPro" id="IPR003959">
    <property type="entry name" value="ATPase_AAA_core"/>
</dbReference>
<protein>
    <recommendedName>
        <fullName evidence="6">AAA+ ATPase domain-containing protein</fullName>
    </recommendedName>
</protein>
<evidence type="ECO:0000259" key="6">
    <source>
        <dbReference type="SMART" id="SM00382"/>
    </source>
</evidence>
<dbReference type="SUPFAM" id="SSF144232">
    <property type="entry name" value="HIT/MYND zinc finger-like"/>
    <property type="match status" value="1"/>
</dbReference>
<evidence type="ECO:0000313" key="7">
    <source>
        <dbReference type="EMBL" id="GBE88426.1"/>
    </source>
</evidence>
<feature type="compositionally biased region" description="Acidic residues" evidence="5">
    <location>
        <begin position="512"/>
        <end position="522"/>
    </location>
</feature>
<dbReference type="GO" id="GO:0003723">
    <property type="term" value="F:RNA binding"/>
    <property type="evidence" value="ECO:0007669"/>
    <property type="project" value="TreeGrafter"/>
</dbReference>
<dbReference type="PROSITE" id="PS00674">
    <property type="entry name" value="AAA"/>
    <property type="match status" value="1"/>
</dbReference>
<evidence type="ECO:0000256" key="3">
    <source>
        <dbReference type="ARBA" id="ARBA00022741"/>
    </source>
</evidence>
<dbReference type="GO" id="GO:1990275">
    <property type="term" value="F:preribosome binding"/>
    <property type="evidence" value="ECO:0007669"/>
    <property type="project" value="TreeGrafter"/>
</dbReference>
<keyword evidence="8" id="KW-1185">Reference proteome</keyword>
<reference evidence="7 8" key="1">
    <citation type="journal article" date="2018" name="Sci. Rep.">
        <title>Genome sequence of the cauliflower mushroom Sparassis crispa (Hanabiratake) and its association with beneficial usage.</title>
        <authorList>
            <person name="Kiyama R."/>
            <person name="Furutani Y."/>
            <person name="Kawaguchi K."/>
            <person name="Nakanishi T."/>
        </authorList>
    </citation>
    <scope>NUCLEOTIDE SEQUENCE [LARGE SCALE GENOMIC DNA]</scope>
</reference>
<dbReference type="RefSeq" id="XP_027619339.1">
    <property type="nucleotide sequence ID" value="XM_027763538.1"/>
</dbReference>
<dbReference type="InterPro" id="IPR050168">
    <property type="entry name" value="AAA_ATPase_domain"/>
</dbReference>
<dbReference type="InterPro" id="IPR027417">
    <property type="entry name" value="P-loop_NTPase"/>
</dbReference>
<keyword evidence="4" id="KW-0067">ATP-binding</keyword>
<dbReference type="PANTHER" id="PTHR23077:SF171">
    <property type="entry name" value="NUCLEAR VALOSIN-CONTAINING PROTEIN-LIKE"/>
    <property type="match status" value="1"/>
</dbReference>
<evidence type="ECO:0000256" key="5">
    <source>
        <dbReference type="SAM" id="MobiDB-lite"/>
    </source>
</evidence>
<accession>A0A401H1V6</accession>
<dbReference type="EMBL" id="BFAD01000013">
    <property type="protein sequence ID" value="GBE88426.1"/>
    <property type="molecule type" value="Genomic_DNA"/>
</dbReference>
<keyword evidence="2" id="KW-0677">Repeat</keyword>
<keyword evidence="3" id="KW-0547">Nucleotide-binding</keyword>
<name>A0A401H1V6_9APHY</name>
<feature type="region of interest" description="Disordered" evidence="5">
    <location>
        <begin position="1009"/>
        <end position="1079"/>
    </location>
</feature>
<dbReference type="InterPro" id="IPR003593">
    <property type="entry name" value="AAA+_ATPase"/>
</dbReference>
<dbReference type="Gene3D" id="1.10.8.60">
    <property type="match status" value="2"/>
</dbReference>
<feature type="compositionally biased region" description="Polar residues" evidence="5">
    <location>
        <begin position="1061"/>
        <end position="1078"/>
    </location>
</feature>
<feature type="region of interest" description="Disordered" evidence="5">
    <location>
        <begin position="504"/>
        <end position="524"/>
    </location>
</feature>
<comment type="caution">
    <text evidence="7">The sequence shown here is derived from an EMBL/GenBank/DDBJ whole genome shotgun (WGS) entry which is preliminary data.</text>
</comment>
<dbReference type="Gene3D" id="3.40.50.300">
    <property type="entry name" value="P-loop containing nucleotide triphosphate hydrolases"/>
    <property type="match status" value="2"/>
</dbReference>
<feature type="domain" description="AAA+ ATPase" evidence="6">
    <location>
        <begin position="1112"/>
        <end position="1252"/>
    </location>
</feature>
<feature type="domain" description="AAA+ ATPase" evidence="6">
    <location>
        <begin position="1456"/>
        <end position="1592"/>
    </location>
</feature>
<dbReference type="Proteomes" id="UP000287166">
    <property type="component" value="Unassembled WGS sequence"/>
</dbReference>
<gene>
    <name evidence="7" type="ORF">SCP_1302410</name>
</gene>
<dbReference type="Pfam" id="PF00004">
    <property type="entry name" value="AAA"/>
    <property type="match status" value="2"/>
</dbReference>
<evidence type="ECO:0000256" key="1">
    <source>
        <dbReference type="ARBA" id="ARBA00006914"/>
    </source>
</evidence>
<dbReference type="GO" id="GO:0005634">
    <property type="term" value="C:nucleus"/>
    <property type="evidence" value="ECO:0007669"/>
    <property type="project" value="TreeGrafter"/>
</dbReference>
<dbReference type="Pfam" id="PF17862">
    <property type="entry name" value="AAA_lid_3"/>
    <property type="match status" value="2"/>
</dbReference>
<dbReference type="SUPFAM" id="SSF52540">
    <property type="entry name" value="P-loop containing nucleoside triphosphate hydrolases"/>
    <property type="match status" value="2"/>
</dbReference>
<dbReference type="GeneID" id="38785343"/>
<dbReference type="OrthoDB" id="27435at2759"/>
<dbReference type="SMART" id="SM00382">
    <property type="entry name" value="AAA"/>
    <property type="match status" value="2"/>
</dbReference>
<dbReference type="InterPro" id="IPR003960">
    <property type="entry name" value="ATPase_AAA_CS"/>
</dbReference>
<dbReference type="FunFam" id="3.40.50.300:FF:000018">
    <property type="entry name" value="Cell division control 48"/>
    <property type="match status" value="1"/>
</dbReference>
<dbReference type="GO" id="GO:0016887">
    <property type="term" value="F:ATP hydrolysis activity"/>
    <property type="evidence" value="ECO:0007669"/>
    <property type="project" value="InterPro"/>
</dbReference>
<dbReference type="GO" id="GO:0005524">
    <property type="term" value="F:ATP binding"/>
    <property type="evidence" value="ECO:0007669"/>
    <property type="project" value="UniProtKB-KW"/>
</dbReference>
<dbReference type="FunFam" id="3.40.50.300:FF:000365">
    <property type="entry name" value="Ribosome biogenesis ATPase RIX7"/>
    <property type="match status" value="1"/>
</dbReference>
<dbReference type="GO" id="GO:0042254">
    <property type="term" value="P:ribosome biogenesis"/>
    <property type="evidence" value="ECO:0007669"/>
    <property type="project" value="TreeGrafter"/>
</dbReference>
<dbReference type="Pfam" id="PF14441">
    <property type="entry name" value="OTT_1508_deam"/>
    <property type="match status" value="1"/>
</dbReference>
<sequence length="1728" mass="192390">MAPFLWNDEEQFIALVNLLSLRNGGQLDAGSGEDDVLNDSDEVDIDDGDTVHPHLMSGVDDDCLKRKVLDRMAEVASRDKGGRQVSCAILQEKDDAITIYLSRNEGFDKTDKDFFKKTEKLLAAICTQTNEDAQPAQDALWKRMLQYNEPRLEQYVRSLRENLRSFRGRDSGTIPSWSVTLEHDGDVVDDNQLGPYTEQTHESYMAFARKKLDELSDIVESPNKRTPADTRRLLVEKSHSMRHLRSVKIFIKACSSTSIANKLLSDILFLGRLRSAYLTFIDAAHNIPAFTSTSIVLVAAPKPRAPPLRPRSLADVFKGLPLPYDDASIRKHVHPKFTLPMLQEKYAKLLEKATKLKLPTHAEVQLIVHLLKLGIVDAEVFPYIGCSKLTCFLCSSFLRSQAGLKFKTRGCHGKLYTLWSVPDTEDLTQSAATVLSSSLAAMRSILVSEILKPIQARVNVAESSAGYTAQNSVQTRYLHMLQERRAREAEFNFLRENWSSAIRKNGLPTEQMENEEDEEDNNPDQRTAVEAPIFGECQQCETETSRKCSKCNRPWLCSESCERLYDSPYHNFLCAIDRPLDSADYLYLACLKDTFPDDPDTLNDFGFSRLLSVGDQSKLLGLYIGVLLYMGTNVRDLHKWQLEGTLAANIIAMYEKIPEGNRGGYYPWFLQNRHIVDSPSAEIDPREMQNTFFAIARPYLDPVDKDKAVQEFTPQAKRDSFMLYALLLRGWHPDPVSLPDLFFDFGFCTCRETPLAFLYLDLIKRCTFTEFWKAHQSNSLIPLFDAYGLAQHRKRMPHLEAFLAVGSNVNDFRPSVWNLVLFLNTEGADAPRYLLVDYGFLNCDNAKEKLDLKEVYTRLLKKVDPMDLHNACITGRLYDFASRHTPLPRRFQRLMRNPYPLPGCSFAGMYAANVIEHVQLVLVWESFLVETIRWSHGECRYRTYRIETAPWRFLQSSNALNKSMQGLWSAHRRTKINLNSSSVSSSSAITPIATPAGDEPVTAVSFAETQTAETSTAPLSGPPQSLDVDGPIPDTRAGVSKRRTRSARTSGEDSNKRTKLSHPSGSVSKDHTPPSTRLSDLGGVDACIEKMLELVAMPLCHPEIYIHTGVQPPRGVLLHGPPGCGKTLLANAIAGELGVPFISISAPSVVSGMSGESEKTLRDTFEEAKRVAPCLLFIDEIDAITPKRESAQREMERRIVAQFLTCMDDMSWDKTDNKPIIVIGATNRPDSLDAALRRAGRFDHEISMGVPDEEARAQILRVLCSKLRLEGDFDYMSLAKATPGYVGADLTALTGAAGIIAVKRIFQQISEGALTIPEIINEQKTPSDEDTSMLVDTPQVIPDQQADSQAPAKPVPFSTFDLSLHNKPASSIVHFLRAHPDPLTEAQLAPLCITAPDFRLALKQVQPSSKREGFATVPDVTWADIGALHETREELHMAIVQPIRRPELFSAVGIEAACGVLLWGPPGCGKTLLAKAVANESRANFISVKGPELLNKYVGESERAVRQVFSRARASAPCVIFFDELDALVPRRDDSLSESSARVVNTLLTELDGLDARKSVYVIAATNRPDMIDPAMCRPGRLDKLLYVDLPLPHERTEIVRTMARRLPLAGPGAAQALETLVCERCEGYSGADLAALVREAGVAALKRTLGALDMMGAETDADETRDALGGVPQVQVQLDDFVMALDKVQPSVSAAQRRRYEALRSKFAGLPVRVGRDEEEKRIAERG</sequence>